<evidence type="ECO:0000256" key="7">
    <source>
        <dbReference type="ARBA" id="ARBA00022741"/>
    </source>
</evidence>
<dbReference type="PANTHER" id="PTHR12213:SF0">
    <property type="entry name" value="CORRINOID ADENOSYLTRANSFERASE MMAB"/>
    <property type="match status" value="1"/>
</dbReference>
<dbReference type="SUPFAM" id="SSF143744">
    <property type="entry name" value="GlcG-like"/>
    <property type="match status" value="1"/>
</dbReference>
<proteinExistence type="inferred from homology"/>
<organism evidence="15 16">
    <name type="scientific">Blautia obeum</name>
    <dbReference type="NCBI Taxonomy" id="40520"/>
    <lineage>
        <taxon>Bacteria</taxon>
        <taxon>Bacillati</taxon>
        <taxon>Bacillota</taxon>
        <taxon>Clostridia</taxon>
        <taxon>Lachnospirales</taxon>
        <taxon>Lachnospiraceae</taxon>
        <taxon>Blautia</taxon>
    </lineage>
</organism>
<reference evidence="15 16" key="1">
    <citation type="submission" date="2015-09" db="EMBL/GenBank/DDBJ databases">
        <authorList>
            <consortium name="Pathogen Informatics"/>
        </authorList>
    </citation>
    <scope>NUCLEOTIDE SEQUENCE [LARGE SCALE GENOMIC DNA]</scope>
    <source>
        <strain evidence="15 16">2789STDY5834861</strain>
    </source>
</reference>
<dbReference type="GO" id="GO:0008817">
    <property type="term" value="F:corrinoid adenosyltransferase activity"/>
    <property type="evidence" value="ECO:0007669"/>
    <property type="project" value="UniProtKB-EC"/>
</dbReference>
<name>A0A173WSH3_9FIRM</name>
<dbReference type="Gene3D" id="3.30.450.150">
    <property type="entry name" value="Haem-degrading domain"/>
    <property type="match status" value="1"/>
</dbReference>
<dbReference type="Pfam" id="PF03928">
    <property type="entry name" value="HbpS-like"/>
    <property type="match status" value="1"/>
</dbReference>
<dbReference type="RefSeq" id="WP_055057255.1">
    <property type="nucleotide sequence ID" value="NZ_CYZP01000001.1"/>
</dbReference>
<dbReference type="Pfam" id="PF01923">
    <property type="entry name" value="Cob_adeno_trans"/>
    <property type="match status" value="1"/>
</dbReference>
<keyword evidence="8" id="KW-0067">ATP-binding</keyword>
<evidence type="ECO:0000256" key="6">
    <source>
        <dbReference type="ARBA" id="ARBA00022679"/>
    </source>
</evidence>
<evidence type="ECO:0000256" key="9">
    <source>
        <dbReference type="ARBA" id="ARBA00031529"/>
    </source>
</evidence>
<dbReference type="GO" id="GO:0009236">
    <property type="term" value="P:cobalamin biosynthetic process"/>
    <property type="evidence" value="ECO:0007669"/>
    <property type="project" value="UniProtKB-KW"/>
</dbReference>
<evidence type="ECO:0000259" key="14">
    <source>
        <dbReference type="Pfam" id="PF01923"/>
    </source>
</evidence>
<dbReference type="InterPro" id="IPR005624">
    <property type="entry name" value="PduO/GlcC-like"/>
</dbReference>
<evidence type="ECO:0000256" key="4">
    <source>
        <dbReference type="ARBA" id="ARBA00020963"/>
    </source>
</evidence>
<comment type="catalytic activity">
    <reaction evidence="12">
        <text>2 cob(II)yrinate a,c diamide + reduced [electron-transfer flavoprotein] + 2 ATP = 2 adenosylcob(III)yrinate a,c-diamide + 2 triphosphate + oxidized [electron-transfer flavoprotein] + 3 H(+)</text>
        <dbReference type="Rhea" id="RHEA:11528"/>
        <dbReference type="Rhea" id="RHEA-COMP:10685"/>
        <dbReference type="Rhea" id="RHEA-COMP:10686"/>
        <dbReference type="ChEBI" id="CHEBI:15378"/>
        <dbReference type="ChEBI" id="CHEBI:18036"/>
        <dbReference type="ChEBI" id="CHEBI:30616"/>
        <dbReference type="ChEBI" id="CHEBI:57692"/>
        <dbReference type="ChEBI" id="CHEBI:58307"/>
        <dbReference type="ChEBI" id="CHEBI:58503"/>
        <dbReference type="ChEBI" id="CHEBI:58537"/>
        <dbReference type="EC" id="2.5.1.17"/>
    </reaction>
</comment>
<evidence type="ECO:0000313" key="15">
    <source>
        <dbReference type="EMBL" id="CUN42529.1"/>
    </source>
</evidence>
<evidence type="ECO:0000256" key="5">
    <source>
        <dbReference type="ARBA" id="ARBA00022573"/>
    </source>
</evidence>
<gene>
    <name evidence="15" type="primary">yvqK</name>
    <name evidence="15" type="ORF">ERS852476_00064</name>
</gene>
<keyword evidence="6 15" id="KW-0808">Transferase</keyword>
<comment type="similarity">
    <text evidence="2">Belongs to the Cob(I)alamin adenosyltransferase family.</text>
</comment>
<evidence type="ECO:0000256" key="8">
    <source>
        <dbReference type="ARBA" id="ARBA00022840"/>
    </source>
</evidence>
<comment type="catalytic activity">
    <reaction evidence="13">
        <text>2 cob(II)alamin + reduced [electron-transfer flavoprotein] + 2 ATP = 2 adenosylcob(III)alamin + 2 triphosphate + oxidized [electron-transfer flavoprotein] + 3 H(+)</text>
        <dbReference type="Rhea" id="RHEA:28671"/>
        <dbReference type="Rhea" id="RHEA-COMP:10685"/>
        <dbReference type="Rhea" id="RHEA-COMP:10686"/>
        <dbReference type="ChEBI" id="CHEBI:15378"/>
        <dbReference type="ChEBI" id="CHEBI:16304"/>
        <dbReference type="ChEBI" id="CHEBI:18036"/>
        <dbReference type="ChEBI" id="CHEBI:18408"/>
        <dbReference type="ChEBI" id="CHEBI:30616"/>
        <dbReference type="ChEBI" id="CHEBI:57692"/>
        <dbReference type="ChEBI" id="CHEBI:58307"/>
        <dbReference type="EC" id="2.5.1.17"/>
    </reaction>
</comment>
<dbReference type="Gene3D" id="1.20.1200.10">
    <property type="entry name" value="Cobalamin adenosyltransferase-like"/>
    <property type="match status" value="1"/>
</dbReference>
<dbReference type="InterPro" id="IPR036451">
    <property type="entry name" value="CblAdoTrfase-like_sf"/>
</dbReference>
<comment type="pathway">
    <text evidence="1">Cofactor biosynthesis; adenosylcobalamin biosynthesis; adenosylcobalamin from cob(II)yrinate a,c-diamide: step 2/7.</text>
</comment>
<evidence type="ECO:0000256" key="3">
    <source>
        <dbReference type="ARBA" id="ARBA00012454"/>
    </source>
</evidence>
<evidence type="ECO:0000256" key="11">
    <source>
        <dbReference type="ARBA" id="ARBA00033354"/>
    </source>
</evidence>
<sequence length="365" mass="39508">MSIYTKRGDKGITDMARTRNISKSDDRIRLSGAIDELNSHIGLMISMISSQETVQFLESVQSTLNLVATGVEDPYNRKCRISEERVTALETEIDNLEKLCPRPVTEKLKGNSSLAAEIDIARTVARRAECSLAQVSVKFGADAGSRKFLNRLSDYFFILARYTENAEGKAGSYEMQKTEIEVTGAKAEAKNIKTQNTEAEAVNTMDTLAGTVNINEAVIREVLKRIGVQTRITLDIAKKLIDRIEQEALRRGAHAVISVCNAEGNPIAVHVMDGAFLVSFDAAMKKAYTAAAVRMSTMEFGKMAQPGGTFYGADKLDNGKIVIFGGGVPLKSGDTVIGGLGISGGTGEEDHSLAEYGQSVLQELI</sequence>
<dbReference type="InterPro" id="IPR038084">
    <property type="entry name" value="PduO/GlcC-like_sf"/>
</dbReference>
<evidence type="ECO:0000256" key="10">
    <source>
        <dbReference type="ARBA" id="ARBA00033334"/>
    </source>
</evidence>
<dbReference type="InterPro" id="IPR029499">
    <property type="entry name" value="PduO-typ"/>
</dbReference>
<dbReference type="GO" id="GO:0005524">
    <property type="term" value="F:ATP binding"/>
    <property type="evidence" value="ECO:0007669"/>
    <property type="project" value="UniProtKB-KW"/>
</dbReference>
<dbReference type="InterPro" id="IPR016030">
    <property type="entry name" value="CblAdoTrfase-like"/>
</dbReference>
<evidence type="ECO:0000313" key="16">
    <source>
        <dbReference type="Proteomes" id="UP000095645"/>
    </source>
</evidence>
<evidence type="ECO:0000256" key="13">
    <source>
        <dbReference type="ARBA" id="ARBA00048692"/>
    </source>
</evidence>
<dbReference type="NCBIfam" id="TIGR00636">
    <property type="entry name" value="PduO_Nterm"/>
    <property type="match status" value="1"/>
</dbReference>
<accession>A0A173WSH3</accession>
<evidence type="ECO:0000256" key="2">
    <source>
        <dbReference type="ARBA" id="ARBA00007487"/>
    </source>
</evidence>
<dbReference type="PANTHER" id="PTHR12213">
    <property type="entry name" value="CORRINOID ADENOSYLTRANSFERASE"/>
    <property type="match status" value="1"/>
</dbReference>
<feature type="domain" description="Cobalamin adenosyltransferase-like" evidence="14">
    <location>
        <begin position="3"/>
        <end position="162"/>
    </location>
</feature>
<evidence type="ECO:0000256" key="12">
    <source>
        <dbReference type="ARBA" id="ARBA00048555"/>
    </source>
</evidence>
<dbReference type="EMBL" id="CYZP01000001">
    <property type="protein sequence ID" value="CUN42529.1"/>
    <property type="molecule type" value="Genomic_DNA"/>
</dbReference>
<protein>
    <recommendedName>
        <fullName evidence="4">Corrinoid adenosyltransferase</fullName>
        <ecNumber evidence="3">2.5.1.17</ecNumber>
    </recommendedName>
    <alternativeName>
        <fullName evidence="9">Cob(II)alamin adenosyltransferase</fullName>
    </alternativeName>
    <alternativeName>
        <fullName evidence="11">Cob(II)yrinic acid a,c-diamide adenosyltransferase</fullName>
    </alternativeName>
    <alternativeName>
        <fullName evidence="10">Cobinamide/cobalamin adenosyltransferase</fullName>
    </alternativeName>
</protein>
<evidence type="ECO:0000256" key="1">
    <source>
        <dbReference type="ARBA" id="ARBA00005121"/>
    </source>
</evidence>
<dbReference type="Proteomes" id="UP000095645">
    <property type="component" value="Unassembled WGS sequence"/>
</dbReference>
<dbReference type="SUPFAM" id="SSF89028">
    <property type="entry name" value="Cobalamin adenosyltransferase-like"/>
    <property type="match status" value="1"/>
</dbReference>
<dbReference type="EC" id="2.5.1.17" evidence="3"/>
<dbReference type="AlphaFoldDB" id="A0A173WSH3"/>
<keyword evidence="5" id="KW-0169">Cobalamin biosynthesis</keyword>
<keyword evidence="7" id="KW-0547">Nucleotide-binding</keyword>